<protein>
    <submittedName>
        <fullName evidence="1">Uncharacterized protein</fullName>
    </submittedName>
</protein>
<accession>A0A508WS82</accession>
<sequence length="170" mass="19357">MISSNLWHTENHPKLLQELGRVTIRWAEVDLMLVDLAFVILNGNLEAARQHVFQTAGAGTERLRRFDRIVGSSELSADERRAIMAVTERLRSLYSTRNDIVHSPIVMAYSVEGRRISSRLTKISREGKQRDVSLTTIRKHAEDVGRCIGKMEELATELVEKYLQDHDSDG</sequence>
<dbReference type="EMBL" id="CABFNB010000041">
    <property type="protein sequence ID" value="VTZ60194.1"/>
    <property type="molecule type" value="Genomic_DNA"/>
</dbReference>
<dbReference type="AlphaFoldDB" id="A0A508WS82"/>
<dbReference type="RefSeq" id="WP_015241480.1">
    <property type="nucleotide sequence ID" value="NZ_CABFNB010000041.1"/>
</dbReference>
<proteinExistence type="predicted"/>
<organism evidence="1">
    <name type="scientific">Sinorhizobium medicae</name>
    <dbReference type="NCBI Taxonomy" id="110321"/>
    <lineage>
        <taxon>Bacteria</taxon>
        <taxon>Pseudomonadati</taxon>
        <taxon>Pseudomonadota</taxon>
        <taxon>Alphaproteobacteria</taxon>
        <taxon>Hyphomicrobiales</taxon>
        <taxon>Rhizobiaceae</taxon>
        <taxon>Sinorhizobium/Ensifer group</taxon>
        <taxon>Sinorhizobium</taxon>
    </lineage>
</organism>
<reference evidence="1" key="1">
    <citation type="submission" date="2019-06" db="EMBL/GenBank/DDBJ databases">
        <authorList>
            <person name="Le Quere A."/>
            <person name="Colella S."/>
        </authorList>
    </citation>
    <scope>NUCLEOTIDE SEQUENCE</scope>
    <source>
        <strain evidence="1">EmedicaeMD41</strain>
    </source>
</reference>
<evidence type="ECO:0000313" key="1">
    <source>
        <dbReference type="EMBL" id="VTZ60194.1"/>
    </source>
</evidence>
<dbReference type="Proteomes" id="UP000507954">
    <property type="component" value="Unassembled WGS sequence"/>
</dbReference>
<gene>
    <name evidence="1" type="ORF">EMEDMD4_1350021</name>
</gene>
<dbReference type="GeneID" id="25010869"/>
<name>A0A508WS82_9HYPH</name>